<dbReference type="InterPro" id="IPR036188">
    <property type="entry name" value="FAD/NAD-bd_sf"/>
</dbReference>
<protein>
    <submittedName>
        <fullName evidence="2">Hydroxysqualene dehydroxylase HpnE</fullName>
        <ecNumber evidence="2">1.17.8.1</ecNumber>
    </submittedName>
</protein>
<dbReference type="Pfam" id="PF01593">
    <property type="entry name" value="Amino_oxidase"/>
    <property type="match status" value="1"/>
</dbReference>
<dbReference type="InterPro" id="IPR017830">
    <property type="entry name" value="SQase_HpnE"/>
</dbReference>
<evidence type="ECO:0000313" key="3">
    <source>
        <dbReference type="Proteomes" id="UP001237156"/>
    </source>
</evidence>
<dbReference type="PANTHER" id="PTHR42923:SF47">
    <property type="entry name" value="BLR3003 PROTEIN"/>
    <property type="match status" value="1"/>
</dbReference>
<keyword evidence="3" id="KW-1185">Reference proteome</keyword>
<comment type="caution">
    <text evidence="2">The sequence shown here is derived from an EMBL/GenBank/DDBJ whole genome shotgun (WGS) entry which is preliminary data.</text>
</comment>
<reference evidence="2 3" key="1">
    <citation type="submission" date="2023-04" db="EMBL/GenBank/DDBJ databases">
        <title>Ottowia paracancer sp. nov., isolated from human stomach.</title>
        <authorList>
            <person name="Song Y."/>
        </authorList>
    </citation>
    <scope>NUCLEOTIDE SEQUENCE [LARGE SCALE GENOMIC DNA]</scope>
    <source>
        <strain evidence="2 3">10c7w1</strain>
    </source>
</reference>
<evidence type="ECO:0000313" key="2">
    <source>
        <dbReference type="EMBL" id="MDG9698659.1"/>
    </source>
</evidence>
<organism evidence="2 3">
    <name type="scientific">Ottowia cancrivicina</name>
    <dbReference type="NCBI Taxonomy" id="3040346"/>
    <lineage>
        <taxon>Bacteria</taxon>
        <taxon>Pseudomonadati</taxon>
        <taxon>Pseudomonadota</taxon>
        <taxon>Betaproteobacteria</taxon>
        <taxon>Burkholderiales</taxon>
        <taxon>Comamonadaceae</taxon>
        <taxon>Ottowia</taxon>
    </lineage>
</organism>
<dbReference type="EMBL" id="JARVII010000003">
    <property type="protein sequence ID" value="MDG9698659.1"/>
    <property type="molecule type" value="Genomic_DNA"/>
</dbReference>
<dbReference type="PANTHER" id="PTHR42923">
    <property type="entry name" value="PROTOPORPHYRINOGEN OXIDASE"/>
    <property type="match status" value="1"/>
</dbReference>
<dbReference type="Gene3D" id="3.50.50.60">
    <property type="entry name" value="FAD/NAD(P)-binding domain"/>
    <property type="match status" value="2"/>
</dbReference>
<sequence length="477" mass="50001">MPSASSSMRPLRRVAIVGAGWAGLAAAVRAAQGGLAVSVFEASRSGGGRARAVPLPLPDGREVMADNGQHILIGAYSETLRLMRLVGAEPQRLLLRLPLALAYPDGTGLALPAARWLPAPLDAAWGIARARGWPWRARLALLRRALAWQRGGFACGPQASVADLCRGLPGQLLRDFIEPLCVSALNTAMHEASGAVFLRVLRDALFGVRGGSNLLLPRVPLGDLWPEPALRWLQERGARLHMGQRVQGLQAENAGWRVHWQAGDEACSALFDAVILATAAPHAAQLAGEAITPPAWPHAPRLQAWRACAAALRHTAITTVYAQAAPEAIAAAFARPMLALRSGPAAPAQFAFALDAMRLRGAEGNAQQAAEPNAEPNITGLLAFVISNSAGQERQALCAAVAAQAQSQLGLAVNVLRSVSEKRATFACTPALPRPAAAIAPGLAACGDYVQGPYPATLEGAMRSGWQALDQAQAAFP</sequence>
<dbReference type="RefSeq" id="WP_279523697.1">
    <property type="nucleotide sequence ID" value="NZ_JARVII010000003.1"/>
</dbReference>
<dbReference type="AlphaFoldDB" id="A0AAW6RJF3"/>
<dbReference type="Proteomes" id="UP001237156">
    <property type="component" value="Unassembled WGS sequence"/>
</dbReference>
<name>A0AAW6RJF3_9BURK</name>
<dbReference type="GO" id="GO:0016491">
    <property type="term" value="F:oxidoreductase activity"/>
    <property type="evidence" value="ECO:0007669"/>
    <property type="project" value="UniProtKB-KW"/>
</dbReference>
<proteinExistence type="predicted"/>
<keyword evidence="2" id="KW-0560">Oxidoreductase</keyword>
<evidence type="ECO:0000259" key="1">
    <source>
        <dbReference type="Pfam" id="PF01593"/>
    </source>
</evidence>
<feature type="domain" description="Amine oxidase" evidence="1">
    <location>
        <begin position="22"/>
        <end position="468"/>
    </location>
</feature>
<dbReference type="EC" id="1.17.8.1" evidence="2"/>
<dbReference type="SUPFAM" id="SSF51905">
    <property type="entry name" value="FAD/NAD(P)-binding domain"/>
    <property type="match status" value="1"/>
</dbReference>
<accession>A0AAW6RJF3</accession>
<dbReference type="InterPro" id="IPR050464">
    <property type="entry name" value="Zeta_carotene_desat/Oxidored"/>
</dbReference>
<dbReference type="InterPro" id="IPR002937">
    <property type="entry name" value="Amino_oxidase"/>
</dbReference>
<gene>
    <name evidence="2" type="primary">hpnE</name>
    <name evidence="2" type="ORF">QB898_02815</name>
</gene>
<dbReference type="NCBIfam" id="TIGR03467">
    <property type="entry name" value="HpnE"/>
    <property type="match status" value="1"/>
</dbReference>